<feature type="transmembrane region" description="Helical" evidence="1">
    <location>
        <begin position="63"/>
        <end position="84"/>
    </location>
</feature>
<keyword evidence="1" id="KW-1133">Transmembrane helix</keyword>
<evidence type="ECO:0000313" key="3">
    <source>
        <dbReference type="Proteomes" id="UP000481030"/>
    </source>
</evidence>
<feature type="transmembrane region" description="Helical" evidence="1">
    <location>
        <begin position="37"/>
        <end position="57"/>
    </location>
</feature>
<accession>A0A6L3V4L3</accession>
<evidence type="ECO:0000256" key="1">
    <source>
        <dbReference type="SAM" id="Phobius"/>
    </source>
</evidence>
<reference evidence="2 3" key="1">
    <citation type="journal article" date="2016" name="Antonie Van Leeuwenhoek">
        <title>Bacillus depressus sp. nov., isolated from soil of a sunflower field.</title>
        <authorList>
            <person name="Wei X."/>
            <person name="Xin D."/>
            <person name="Xin Y."/>
            <person name="Zhang H."/>
            <person name="Wang T."/>
            <person name="Zhang J."/>
        </authorList>
    </citation>
    <scope>NUCLEOTIDE SEQUENCE [LARGE SCALE GENOMIC DNA]</scope>
    <source>
        <strain evidence="2 3">BZ1</strain>
    </source>
</reference>
<keyword evidence="1" id="KW-0472">Membrane</keyword>
<sequence>MRSAGSLILIIVSLVLSLKGLWALYKFKKYWMILGHLVFLAGFPFVFFSYSEFVWGFEDFETRIWLAIPILLVIPPWLLWGFIINKNAENIEEKEKIKSKI</sequence>
<name>A0A6L3V4L3_9BACI</name>
<dbReference type="EMBL" id="WBOS01000022">
    <property type="protein sequence ID" value="KAB2328969.1"/>
    <property type="molecule type" value="Genomic_DNA"/>
</dbReference>
<comment type="caution">
    <text evidence="2">The sequence shown here is derived from an EMBL/GenBank/DDBJ whole genome shotgun (WGS) entry which is preliminary data.</text>
</comment>
<proteinExistence type="predicted"/>
<protein>
    <submittedName>
        <fullName evidence="2">Uncharacterized protein</fullName>
    </submittedName>
</protein>
<evidence type="ECO:0000313" key="2">
    <source>
        <dbReference type="EMBL" id="KAB2328969.1"/>
    </source>
</evidence>
<feature type="transmembrane region" description="Helical" evidence="1">
    <location>
        <begin position="6"/>
        <end position="25"/>
    </location>
</feature>
<keyword evidence="3" id="KW-1185">Reference proteome</keyword>
<gene>
    <name evidence="2" type="ORF">F7731_23760</name>
</gene>
<dbReference type="AlphaFoldDB" id="A0A6L3V4L3"/>
<dbReference type="RefSeq" id="WP_151537267.1">
    <property type="nucleotide sequence ID" value="NZ_WBOS01000022.1"/>
</dbReference>
<dbReference type="Proteomes" id="UP000481030">
    <property type="component" value="Unassembled WGS sequence"/>
</dbReference>
<keyword evidence="1" id="KW-0812">Transmembrane</keyword>
<organism evidence="2 3">
    <name type="scientific">Cytobacillus depressus</name>
    <dbReference type="NCBI Taxonomy" id="1602942"/>
    <lineage>
        <taxon>Bacteria</taxon>
        <taxon>Bacillati</taxon>
        <taxon>Bacillota</taxon>
        <taxon>Bacilli</taxon>
        <taxon>Bacillales</taxon>
        <taxon>Bacillaceae</taxon>
        <taxon>Cytobacillus</taxon>
    </lineage>
</organism>